<evidence type="ECO:0000256" key="1">
    <source>
        <dbReference type="ARBA" id="ARBA00004651"/>
    </source>
</evidence>
<keyword evidence="4 7" id="KW-0812">Transmembrane</keyword>
<gene>
    <name evidence="9" type="ORF">KUM34_026580</name>
</gene>
<comment type="similarity">
    <text evidence="7">Belongs to the binding-protein-dependent transport system permease family.</text>
</comment>
<dbReference type="InterPro" id="IPR035906">
    <property type="entry name" value="MetI-like_sf"/>
</dbReference>
<accession>A0AA47AA29</accession>
<dbReference type="Pfam" id="PF19300">
    <property type="entry name" value="BPD_transp_1_N"/>
    <property type="match status" value="1"/>
</dbReference>
<keyword evidence="2 7" id="KW-0813">Transport</keyword>
<feature type="transmembrane region" description="Helical" evidence="7">
    <location>
        <begin position="240"/>
        <end position="262"/>
    </location>
</feature>
<dbReference type="PANTHER" id="PTHR43163">
    <property type="entry name" value="DIPEPTIDE TRANSPORT SYSTEM PERMEASE PROTEIN DPPB-RELATED"/>
    <property type="match status" value="1"/>
</dbReference>
<comment type="subcellular location">
    <subcellularLocation>
        <location evidence="1 7">Cell membrane</location>
        <topology evidence="1 7">Multi-pass membrane protein</topology>
    </subcellularLocation>
</comment>
<dbReference type="InterPro" id="IPR000515">
    <property type="entry name" value="MetI-like"/>
</dbReference>
<geneLocation type="plasmid" evidence="9 10">
    <name>pGD02.2.1</name>
</geneLocation>
<keyword evidence="3" id="KW-1003">Cell membrane</keyword>
<evidence type="ECO:0000256" key="6">
    <source>
        <dbReference type="ARBA" id="ARBA00023136"/>
    </source>
</evidence>
<feature type="transmembrane region" description="Helical" evidence="7">
    <location>
        <begin position="178"/>
        <end position="197"/>
    </location>
</feature>
<dbReference type="SUPFAM" id="SSF161098">
    <property type="entry name" value="MetI-like"/>
    <property type="match status" value="1"/>
</dbReference>
<dbReference type="GO" id="GO:0005886">
    <property type="term" value="C:plasma membrane"/>
    <property type="evidence" value="ECO:0007669"/>
    <property type="project" value="UniProtKB-SubCell"/>
</dbReference>
<sequence>MLRFMASRLLTVVPMLLILTVIVFLLVEIAPGDPAAIIAGADASPEAIEAVRQRLGLDQPVWQQYLSYVWNALQGDLGTSFATNEPVTEVIARRLPRTLSIGLFAMLMVVLLSIPLGILAAVKRDSAYDRLLTGSSVFLLAVPPFVLAAILVKWFALGGLQIFPPTGYAPMSDGLGEWLMYATLPAIAVATISLAELTRQARGSMIEALEQDYIRTARAKGLSKMALVCKHAAKNASVPYITMLGLNVGRVVGAAVIIEAIFNIQGFGQLGVTAVINRDIPTMQGVVLVSGVIVLLVTLLVDISYGYLNPRIRNK</sequence>
<evidence type="ECO:0000256" key="2">
    <source>
        <dbReference type="ARBA" id="ARBA00022448"/>
    </source>
</evidence>
<dbReference type="EMBL" id="CP083975">
    <property type="protein sequence ID" value="UZF47979.1"/>
    <property type="molecule type" value="Genomic_DNA"/>
</dbReference>
<dbReference type="AlphaFoldDB" id="A0AA47AA29"/>
<reference evidence="9 10" key="1">
    <citation type="journal article" date="2021" name="Front. Microbiol.">
        <title>Bacterial Transformation of Aromatic Monomers in Softwood Black Liquor.</title>
        <authorList>
            <person name="Navas L.E."/>
            <person name="Dexter G."/>
            <person name="Liu J."/>
            <person name="Levy-Booth D."/>
            <person name="Cho M."/>
            <person name="Jang S.K."/>
            <person name="Mansfield S.D."/>
            <person name="Renneckar S."/>
            <person name="Mohn W.W."/>
            <person name="Eltis L.D."/>
        </authorList>
    </citation>
    <scope>NUCLEOTIDE SEQUENCE [LARGE SCALE GENOMIC DNA]</scope>
    <source>
        <strain evidence="9 10">GD02</strain>
    </source>
</reference>
<feature type="transmembrane region" description="Helical" evidence="7">
    <location>
        <begin position="134"/>
        <end position="158"/>
    </location>
</feature>
<dbReference type="Pfam" id="PF00528">
    <property type="entry name" value="BPD_transp_1"/>
    <property type="match status" value="1"/>
</dbReference>
<evidence type="ECO:0000313" key="10">
    <source>
        <dbReference type="Proteomes" id="UP001162740"/>
    </source>
</evidence>
<evidence type="ECO:0000256" key="5">
    <source>
        <dbReference type="ARBA" id="ARBA00022989"/>
    </source>
</evidence>
<evidence type="ECO:0000259" key="8">
    <source>
        <dbReference type="PROSITE" id="PS50928"/>
    </source>
</evidence>
<dbReference type="InterPro" id="IPR045621">
    <property type="entry name" value="BPD_transp_1_N"/>
</dbReference>
<feature type="transmembrane region" description="Helical" evidence="7">
    <location>
        <begin position="101"/>
        <end position="122"/>
    </location>
</feature>
<dbReference type="Gene3D" id="1.10.3720.10">
    <property type="entry name" value="MetI-like"/>
    <property type="match status" value="1"/>
</dbReference>
<organism evidence="9 10">
    <name type="scientific">Rhodococcus rhodochrous</name>
    <dbReference type="NCBI Taxonomy" id="1829"/>
    <lineage>
        <taxon>Bacteria</taxon>
        <taxon>Bacillati</taxon>
        <taxon>Actinomycetota</taxon>
        <taxon>Actinomycetes</taxon>
        <taxon>Mycobacteriales</taxon>
        <taxon>Nocardiaceae</taxon>
        <taxon>Rhodococcus</taxon>
    </lineage>
</organism>
<dbReference type="GO" id="GO:0055085">
    <property type="term" value="P:transmembrane transport"/>
    <property type="evidence" value="ECO:0007669"/>
    <property type="project" value="InterPro"/>
</dbReference>
<evidence type="ECO:0000256" key="7">
    <source>
        <dbReference type="RuleBase" id="RU363032"/>
    </source>
</evidence>
<keyword evidence="6 7" id="KW-0472">Membrane</keyword>
<dbReference type="Proteomes" id="UP001162740">
    <property type="component" value="Plasmid pGD02.2.1"/>
</dbReference>
<dbReference type="PANTHER" id="PTHR43163:SF6">
    <property type="entry name" value="DIPEPTIDE TRANSPORT SYSTEM PERMEASE PROTEIN DPPB-RELATED"/>
    <property type="match status" value="1"/>
</dbReference>
<dbReference type="CDD" id="cd06261">
    <property type="entry name" value="TM_PBP2"/>
    <property type="match status" value="1"/>
</dbReference>
<evidence type="ECO:0000256" key="3">
    <source>
        <dbReference type="ARBA" id="ARBA00022475"/>
    </source>
</evidence>
<protein>
    <submittedName>
        <fullName evidence="9">ABC transporter permease</fullName>
    </submittedName>
</protein>
<proteinExistence type="inferred from homology"/>
<evidence type="ECO:0000256" key="4">
    <source>
        <dbReference type="ARBA" id="ARBA00022692"/>
    </source>
</evidence>
<keyword evidence="5 7" id="KW-1133">Transmembrane helix</keyword>
<feature type="transmembrane region" description="Helical" evidence="7">
    <location>
        <begin position="282"/>
        <end position="308"/>
    </location>
</feature>
<name>A0AA47AA29_RHORH</name>
<evidence type="ECO:0000313" key="9">
    <source>
        <dbReference type="EMBL" id="UZF47979.1"/>
    </source>
</evidence>
<dbReference type="PROSITE" id="PS50928">
    <property type="entry name" value="ABC_TM1"/>
    <property type="match status" value="1"/>
</dbReference>
<feature type="domain" description="ABC transmembrane type-1" evidence="8">
    <location>
        <begin position="95"/>
        <end position="305"/>
    </location>
</feature>
<keyword evidence="9" id="KW-0614">Plasmid</keyword>